<protein>
    <submittedName>
        <fullName evidence="2">DNA-binding MarR family transcriptional regulator</fullName>
    </submittedName>
</protein>
<dbReference type="InterPro" id="IPR000835">
    <property type="entry name" value="HTH_MarR-typ"/>
</dbReference>
<name>A0A7W8A235_9ACTN</name>
<dbReference type="GO" id="GO:0006950">
    <property type="term" value="P:response to stress"/>
    <property type="evidence" value="ECO:0007669"/>
    <property type="project" value="TreeGrafter"/>
</dbReference>
<dbReference type="PROSITE" id="PS50995">
    <property type="entry name" value="HTH_MARR_2"/>
    <property type="match status" value="1"/>
</dbReference>
<comment type="caution">
    <text evidence="2">The sequence shown here is derived from an EMBL/GenBank/DDBJ whole genome shotgun (WGS) entry which is preliminary data.</text>
</comment>
<reference evidence="2 3" key="1">
    <citation type="submission" date="2020-08" db="EMBL/GenBank/DDBJ databases">
        <title>Genomic Encyclopedia of Type Strains, Phase IV (KMG-IV): sequencing the most valuable type-strain genomes for metagenomic binning, comparative biology and taxonomic classification.</title>
        <authorList>
            <person name="Goeker M."/>
        </authorList>
    </citation>
    <scope>NUCLEOTIDE SEQUENCE [LARGE SCALE GENOMIC DNA]</scope>
    <source>
        <strain evidence="2 3">DSM 45385</strain>
    </source>
</reference>
<dbReference type="SUPFAM" id="SSF46785">
    <property type="entry name" value="Winged helix' DNA-binding domain"/>
    <property type="match status" value="1"/>
</dbReference>
<dbReference type="InterPro" id="IPR039422">
    <property type="entry name" value="MarR/SlyA-like"/>
</dbReference>
<gene>
    <name evidence="2" type="ORF">HNR40_002864</name>
</gene>
<dbReference type="GO" id="GO:0003677">
    <property type="term" value="F:DNA binding"/>
    <property type="evidence" value="ECO:0007669"/>
    <property type="project" value="UniProtKB-KW"/>
</dbReference>
<dbReference type="GO" id="GO:0003700">
    <property type="term" value="F:DNA-binding transcription factor activity"/>
    <property type="evidence" value="ECO:0007669"/>
    <property type="project" value="InterPro"/>
</dbReference>
<evidence type="ECO:0000313" key="3">
    <source>
        <dbReference type="Proteomes" id="UP000568380"/>
    </source>
</evidence>
<proteinExistence type="predicted"/>
<dbReference type="AlphaFoldDB" id="A0A7W8A235"/>
<dbReference type="SMART" id="SM00347">
    <property type="entry name" value="HTH_MARR"/>
    <property type="match status" value="1"/>
</dbReference>
<dbReference type="PANTHER" id="PTHR33164">
    <property type="entry name" value="TRANSCRIPTIONAL REGULATOR, MARR FAMILY"/>
    <property type="match status" value="1"/>
</dbReference>
<dbReference type="RefSeq" id="WP_184961164.1">
    <property type="nucleotide sequence ID" value="NZ_JACHIN010000003.1"/>
</dbReference>
<dbReference type="EMBL" id="JACHIN010000003">
    <property type="protein sequence ID" value="MBB5077391.1"/>
    <property type="molecule type" value="Genomic_DNA"/>
</dbReference>
<dbReference type="Pfam" id="PF12802">
    <property type="entry name" value="MarR_2"/>
    <property type="match status" value="1"/>
</dbReference>
<dbReference type="Proteomes" id="UP000568380">
    <property type="component" value="Unassembled WGS sequence"/>
</dbReference>
<sequence>MSGPGPGQALFHFVRHWSRRWNAGAERGRDVMVAEAVHALAGRPEITVNEVAAELGLDQSGASRLVAQATERGYLAVTASAADGRRRTVELTGDGRELLRDAHAWQEAVFTRLTEDWAPEERADLHHAMLRLMRSSPELTAGLAGEKVTRA</sequence>
<dbReference type="InterPro" id="IPR036390">
    <property type="entry name" value="WH_DNA-bd_sf"/>
</dbReference>
<accession>A0A7W8A235</accession>
<evidence type="ECO:0000313" key="2">
    <source>
        <dbReference type="EMBL" id="MBB5077391.1"/>
    </source>
</evidence>
<dbReference type="PANTHER" id="PTHR33164:SF57">
    <property type="entry name" value="MARR-FAMILY TRANSCRIPTIONAL REGULATOR"/>
    <property type="match status" value="1"/>
</dbReference>
<dbReference type="Gene3D" id="1.10.10.10">
    <property type="entry name" value="Winged helix-like DNA-binding domain superfamily/Winged helix DNA-binding domain"/>
    <property type="match status" value="1"/>
</dbReference>
<keyword evidence="3" id="KW-1185">Reference proteome</keyword>
<evidence type="ECO:0000259" key="1">
    <source>
        <dbReference type="PROSITE" id="PS50995"/>
    </source>
</evidence>
<dbReference type="InterPro" id="IPR036388">
    <property type="entry name" value="WH-like_DNA-bd_sf"/>
</dbReference>
<organism evidence="2 3">
    <name type="scientific">Nonomuraea endophytica</name>
    <dbReference type="NCBI Taxonomy" id="714136"/>
    <lineage>
        <taxon>Bacteria</taxon>
        <taxon>Bacillati</taxon>
        <taxon>Actinomycetota</taxon>
        <taxon>Actinomycetes</taxon>
        <taxon>Streptosporangiales</taxon>
        <taxon>Streptosporangiaceae</taxon>
        <taxon>Nonomuraea</taxon>
    </lineage>
</organism>
<keyword evidence="2" id="KW-0238">DNA-binding</keyword>
<feature type="domain" description="HTH marR-type" evidence="1">
    <location>
        <begin position="1"/>
        <end position="134"/>
    </location>
</feature>